<dbReference type="AlphaFoldDB" id="A0A553ZXP9"/>
<dbReference type="Gene3D" id="3.30.160.540">
    <property type="match status" value="1"/>
</dbReference>
<dbReference type="InterPro" id="IPR005526">
    <property type="entry name" value="Septum_form_inhib_MinC_C"/>
</dbReference>
<name>A0A553ZXP9_9BACI</name>
<keyword evidence="4 6" id="KW-0131">Cell cycle</keyword>
<dbReference type="EMBL" id="VLXZ01000007">
    <property type="protein sequence ID" value="TSB46229.1"/>
    <property type="molecule type" value="Genomic_DNA"/>
</dbReference>
<comment type="similarity">
    <text evidence="1 6">Belongs to the MinC family.</text>
</comment>
<evidence type="ECO:0000256" key="1">
    <source>
        <dbReference type="ARBA" id="ARBA00006291"/>
    </source>
</evidence>
<dbReference type="GO" id="GO:1901891">
    <property type="term" value="P:regulation of cell septum assembly"/>
    <property type="evidence" value="ECO:0007669"/>
    <property type="project" value="InterPro"/>
</dbReference>
<dbReference type="Gene3D" id="2.160.20.70">
    <property type="match status" value="1"/>
</dbReference>
<dbReference type="NCBIfam" id="NF001772">
    <property type="entry name" value="PRK00513.1-3"/>
    <property type="match status" value="1"/>
</dbReference>
<dbReference type="InterPro" id="IPR055219">
    <property type="entry name" value="MinC_N_1"/>
</dbReference>
<evidence type="ECO:0000256" key="6">
    <source>
        <dbReference type="HAMAP-Rule" id="MF_00267"/>
    </source>
</evidence>
<evidence type="ECO:0000256" key="3">
    <source>
        <dbReference type="ARBA" id="ARBA00023210"/>
    </source>
</evidence>
<accession>A0A553ZXP9</accession>
<comment type="subunit">
    <text evidence="5 6">Interacts with MinD and FtsZ.</text>
</comment>
<dbReference type="PANTHER" id="PTHR34108">
    <property type="entry name" value="SEPTUM SITE-DETERMINING PROTEIN MINC"/>
    <property type="match status" value="1"/>
</dbReference>
<sequence length="230" mass="25389">MTQKKQQHVTIKGTKDGLVFLLDDQCAFESLVEELTEKLNANYYQHKDGPNVQVKVDVGRRYLSEEAEEELKKVITAGRSLAIESVESTVISLEEAKKRQEESQSVTLARIVRSGQVLKVRGDVLIIGDINPGGTIMATGSIHVLGALKGIAHAGFEGNRKAVITASLMAPVQLRIASEIYSFADIDHEDTFMETAFLKDATSEIVLERVQKLVHVRPELSTNTNQLSEE</sequence>
<proteinExistence type="inferred from homology"/>
<dbReference type="RefSeq" id="WP_143849123.1">
    <property type="nucleotide sequence ID" value="NZ_VLXZ01000007.1"/>
</dbReference>
<dbReference type="Proteomes" id="UP000318521">
    <property type="component" value="Unassembled WGS sequence"/>
</dbReference>
<reference evidence="9 10" key="1">
    <citation type="submission" date="2019-07" db="EMBL/GenBank/DDBJ databases">
        <authorList>
            <person name="Park Y.J."/>
            <person name="Jeong S.E."/>
            <person name="Jung H.S."/>
        </authorList>
    </citation>
    <scope>NUCLEOTIDE SEQUENCE [LARGE SCALE GENOMIC DNA]</scope>
    <source>
        <strain evidence="10">P16(2019)</strain>
    </source>
</reference>
<gene>
    <name evidence="6 9" type="primary">minC</name>
    <name evidence="9" type="ORF">FN960_12780</name>
</gene>
<dbReference type="OrthoDB" id="9790810at2"/>
<dbReference type="NCBIfam" id="TIGR01222">
    <property type="entry name" value="minC"/>
    <property type="match status" value="1"/>
</dbReference>
<dbReference type="Pfam" id="PF22642">
    <property type="entry name" value="MinC_N_1"/>
    <property type="match status" value="1"/>
</dbReference>
<dbReference type="InterPro" id="IPR016098">
    <property type="entry name" value="CAP/MinC_C"/>
</dbReference>
<evidence type="ECO:0000313" key="10">
    <source>
        <dbReference type="Proteomes" id="UP000318521"/>
    </source>
</evidence>
<comment type="caution">
    <text evidence="9">The sequence shown here is derived from an EMBL/GenBank/DDBJ whole genome shotgun (WGS) entry which is preliminary data.</text>
</comment>
<comment type="function">
    <text evidence="6">Cell division inhibitor that blocks the formation of polar Z ring septums. Rapidly oscillates between the poles of the cell to destabilize FtsZ filaments that have formed before they mature into polar Z rings. Prevents FtsZ polymerization.</text>
</comment>
<feature type="domain" description="Septum formation inhibitor MinC C-terminal" evidence="7">
    <location>
        <begin position="109"/>
        <end position="206"/>
    </location>
</feature>
<dbReference type="InterPro" id="IPR036145">
    <property type="entry name" value="MinC_C_sf"/>
</dbReference>
<evidence type="ECO:0000259" key="7">
    <source>
        <dbReference type="Pfam" id="PF03775"/>
    </source>
</evidence>
<evidence type="ECO:0000256" key="5">
    <source>
        <dbReference type="ARBA" id="ARBA00046874"/>
    </source>
</evidence>
<dbReference type="SUPFAM" id="SSF63848">
    <property type="entry name" value="Cell-division inhibitor MinC, C-terminal domain"/>
    <property type="match status" value="1"/>
</dbReference>
<dbReference type="Pfam" id="PF03775">
    <property type="entry name" value="MinC_C"/>
    <property type="match status" value="1"/>
</dbReference>
<organism evidence="9 10">
    <name type="scientific">Alkalicoccobacillus porphyridii</name>
    <dbReference type="NCBI Taxonomy" id="2597270"/>
    <lineage>
        <taxon>Bacteria</taxon>
        <taxon>Bacillati</taxon>
        <taxon>Bacillota</taxon>
        <taxon>Bacilli</taxon>
        <taxon>Bacillales</taxon>
        <taxon>Bacillaceae</taxon>
        <taxon>Alkalicoccobacillus</taxon>
    </lineage>
</organism>
<feature type="domain" description="Septum site-determining protein MinC N-terminal" evidence="8">
    <location>
        <begin position="9"/>
        <end position="86"/>
    </location>
</feature>
<evidence type="ECO:0000313" key="9">
    <source>
        <dbReference type="EMBL" id="TSB46229.1"/>
    </source>
</evidence>
<evidence type="ECO:0000259" key="8">
    <source>
        <dbReference type="Pfam" id="PF22642"/>
    </source>
</evidence>
<keyword evidence="3 6" id="KW-0717">Septation</keyword>
<evidence type="ECO:0000256" key="2">
    <source>
        <dbReference type="ARBA" id="ARBA00022618"/>
    </source>
</evidence>
<dbReference type="HAMAP" id="MF_00267">
    <property type="entry name" value="MinC"/>
    <property type="match status" value="1"/>
</dbReference>
<keyword evidence="2 6" id="KW-0132">Cell division</keyword>
<dbReference type="InterPro" id="IPR013033">
    <property type="entry name" value="MinC"/>
</dbReference>
<keyword evidence="10" id="KW-1185">Reference proteome</keyword>
<dbReference type="PANTHER" id="PTHR34108:SF1">
    <property type="entry name" value="SEPTUM SITE-DETERMINING PROTEIN MINC"/>
    <property type="match status" value="1"/>
</dbReference>
<protein>
    <recommendedName>
        <fullName evidence="6">Probable septum site-determining protein MinC</fullName>
    </recommendedName>
</protein>
<dbReference type="GO" id="GO:0000902">
    <property type="term" value="P:cell morphogenesis"/>
    <property type="evidence" value="ECO:0007669"/>
    <property type="project" value="InterPro"/>
</dbReference>
<evidence type="ECO:0000256" key="4">
    <source>
        <dbReference type="ARBA" id="ARBA00023306"/>
    </source>
</evidence>
<dbReference type="GO" id="GO:0000917">
    <property type="term" value="P:division septum assembly"/>
    <property type="evidence" value="ECO:0007669"/>
    <property type="project" value="UniProtKB-KW"/>
</dbReference>